<dbReference type="EMBL" id="JAUKUA010000002">
    <property type="protein sequence ID" value="KAK0725138.1"/>
    <property type="molecule type" value="Genomic_DNA"/>
</dbReference>
<feature type="compositionally biased region" description="Polar residues" evidence="1">
    <location>
        <begin position="14"/>
        <end position="29"/>
    </location>
</feature>
<proteinExistence type="predicted"/>
<sequence>MTWWKRTRRGKGSQEVSGAQNNTPPSSAIVRTNQAEVPVLPEQTTLPITAAPSIPQAIANASALVAALPPTPSSITPRAPPSKTGNKIEETYQEATNSGMTDSCDRAHNALKAEKKPLKDDRTFPLPKVPLHWDAGDVQSFPEEHHRSAAPIVKLLTPEIHAQYSIINSQTPPDSLSHELPIASRSLPFEMASTAAQGFGWIHDDFKEVC</sequence>
<accession>A0AA40B036</accession>
<evidence type="ECO:0000313" key="3">
    <source>
        <dbReference type="Proteomes" id="UP001172102"/>
    </source>
</evidence>
<feature type="compositionally biased region" description="Basic residues" evidence="1">
    <location>
        <begin position="1"/>
        <end position="11"/>
    </location>
</feature>
<dbReference type="AlphaFoldDB" id="A0AA40B036"/>
<keyword evidence="3" id="KW-1185">Reference proteome</keyword>
<name>A0AA40B036_9PEZI</name>
<evidence type="ECO:0000313" key="2">
    <source>
        <dbReference type="EMBL" id="KAK0725138.1"/>
    </source>
</evidence>
<comment type="caution">
    <text evidence="2">The sequence shown here is derived from an EMBL/GenBank/DDBJ whole genome shotgun (WGS) entry which is preliminary data.</text>
</comment>
<reference evidence="2" key="1">
    <citation type="submission" date="2023-06" db="EMBL/GenBank/DDBJ databases">
        <title>Genome-scale phylogeny and comparative genomics of the fungal order Sordariales.</title>
        <authorList>
            <consortium name="Lawrence Berkeley National Laboratory"/>
            <person name="Hensen N."/>
            <person name="Bonometti L."/>
            <person name="Westerberg I."/>
            <person name="Brannstrom I.O."/>
            <person name="Guillou S."/>
            <person name="Cros-Aarteil S."/>
            <person name="Calhoun S."/>
            <person name="Haridas S."/>
            <person name="Kuo A."/>
            <person name="Mondo S."/>
            <person name="Pangilinan J."/>
            <person name="Riley R."/>
            <person name="Labutti K."/>
            <person name="Andreopoulos B."/>
            <person name="Lipzen A."/>
            <person name="Chen C."/>
            <person name="Yanf M."/>
            <person name="Daum C."/>
            <person name="Ng V."/>
            <person name="Clum A."/>
            <person name="Steindorff A."/>
            <person name="Ohm R."/>
            <person name="Martin F."/>
            <person name="Silar P."/>
            <person name="Natvig D."/>
            <person name="Lalanne C."/>
            <person name="Gautier V."/>
            <person name="Ament-Velasquez S.L."/>
            <person name="Kruys A."/>
            <person name="Hutchinson M.I."/>
            <person name="Powell A.J."/>
            <person name="Barry K."/>
            <person name="Miller A.N."/>
            <person name="Grigoriev I.V."/>
            <person name="Debuchy R."/>
            <person name="Gladieux P."/>
            <person name="Thoren M.H."/>
            <person name="Johannesson H."/>
        </authorList>
    </citation>
    <scope>NUCLEOTIDE SEQUENCE</scope>
    <source>
        <strain evidence="2">SMH4607-1</strain>
    </source>
</reference>
<organism evidence="2 3">
    <name type="scientific">Lasiosphaeris hirsuta</name>
    <dbReference type="NCBI Taxonomy" id="260670"/>
    <lineage>
        <taxon>Eukaryota</taxon>
        <taxon>Fungi</taxon>
        <taxon>Dikarya</taxon>
        <taxon>Ascomycota</taxon>
        <taxon>Pezizomycotina</taxon>
        <taxon>Sordariomycetes</taxon>
        <taxon>Sordariomycetidae</taxon>
        <taxon>Sordariales</taxon>
        <taxon>Lasiosphaeriaceae</taxon>
        <taxon>Lasiosphaeris</taxon>
    </lineage>
</organism>
<feature type="region of interest" description="Disordered" evidence="1">
    <location>
        <begin position="1"/>
        <end position="29"/>
    </location>
</feature>
<evidence type="ECO:0000256" key="1">
    <source>
        <dbReference type="SAM" id="MobiDB-lite"/>
    </source>
</evidence>
<dbReference type="Proteomes" id="UP001172102">
    <property type="component" value="Unassembled WGS sequence"/>
</dbReference>
<gene>
    <name evidence="2" type="ORF">B0H67DRAFT_122254</name>
</gene>
<protein>
    <submittedName>
        <fullName evidence="2">Uncharacterized protein</fullName>
    </submittedName>
</protein>